<dbReference type="InterPro" id="IPR004837">
    <property type="entry name" value="NaCa_Exmemb"/>
</dbReference>
<evidence type="ECO:0000313" key="7">
    <source>
        <dbReference type="EMBL" id="GFH40440.1"/>
    </source>
</evidence>
<evidence type="ECO:0000313" key="8">
    <source>
        <dbReference type="Proteomes" id="UP000475928"/>
    </source>
</evidence>
<dbReference type="AlphaFoldDB" id="A0A6A0B4Z8"/>
<comment type="subcellular location">
    <subcellularLocation>
        <location evidence="1">Membrane</location>
        <topology evidence="1">Multi-pass membrane protein</topology>
    </subcellularLocation>
</comment>
<feature type="transmembrane region" description="Helical" evidence="5">
    <location>
        <begin position="206"/>
        <end position="226"/>
    </location>
</feature>
<feature type="transmembrane region" description="Helical" evidence="5">
    <location>
        <begin position="171"/>
        <end position="194"/>
    </location>
</feature>
<dbReference type="InterPro" id="IPR004481">
    <property type="entry name" value="K/Na/Ca-exchanger"/>
</dbReference>
<dbReference type="GO" id="GO:0006874">
    <property type="term" value="P:intracellular calcium ion homeostasis"/>
    <property type="evidence" value="ECO:0007669"/>
    <property type="project" value="TreeGrafter"/>
</dbReference>
<dbReference type="EMBL" id="BLLH01000003">
    <property type="protein sequence ID" value="GFH40440.1"/>
    <property type="molecule type" value="Genomic_DNA"/>
</dbReference>
<comment type="caution">
    <text evidence="7">The sequence shown here is derived from an EMBL/GenBank/DDBJ whole genome shotgun (WGS) entry which is preliminary data.</text>
</comment>
<feature type="transmembrane region" description="Helical" evidence="5">
    <location>
        <begin position="238"/>
        <end position="255"/>
    </location>
</feature>
<dbReference type="Pfam" id="PF01699">
    <property type="entry name" value="Na_Ca_ex"/>
    <property type="match status" value="2"/>
</dbReference>
<feature type="transmembrane region" description="Helical" evidence="5">
    <location>
        <begin position="32"/>
        <end position="50"/>
    </location>
</feature>
<feature type="domain" description="Sodium/calcium exchanger membrane region" evidence="6">
    <location>
        <begin position="2"/>
        <end position="77"/>
    </location>
</feature>
<evidence type="ECO:0000256" key="5">
    <source>
        <dbReference type="SAM" id="Phobius"/>
    </source>
</evidence>
<dbReference type="GO" id="GO:0005262">
    <property type="term" value="F:calcium channel activity"/>
    <property type="evidence" value="ECO:0007669"/>
    <property type="project" value="TreeGrafter"/>
</dbReference>
<organism evidence="7 8">
    <name type="scientific">Pseudolactococcus insecticola</name>
    <dbReference type="NCBI Taxonomy" id="2709158"/>
    <lineage>
        <taxon>Bacteria</taxon>
        <taxon>Bacillati</taxon>
        <taxon>Bacillota</taxon>
        <taxon>Bacilli</taxon>
        <taxon>Lactobacillales</taxon>
        <taxon>Streptococcaceae</taxon>
        <taxon>Pseudolactococcus</taxon>
    </lineage>
</organism>
<feature type="transmembrane region" description="Helical" evidence="5">
    <location>
        <begin position="104"/>
        <end position="130"/>
    </location>
</feature>
<name>A0A6A0B4Z8_9LACT</name>
<keyword evidence="2 5" id="KW-0812">Transmembrane</keyword>
<dbReference type="RefSeq" id="WP_172355972.1">
    <property type="nucleotide sequence ID" value="NZ_BLLH01000003.1"/>
</dbReference>
<feature type="transmembrane region" description="Helical" evidence="5">
    <location>
        <begin position="62"/>
        <end position="80"/>
    </location>
</feature>
<evidence type="ECO:0000256" key="2">
    <source>
        <dbReference type="ARBA" id="ARBA00022692"/>
    </source>
</evidence>
<proteinExistence type="predicted"/>
<sequence length="256" mass="27141">MNALGSVITNTTLILGVGALYGTIAVKKKSALNVWLILGSLTALFTTVLVKRTISGKADIPRFLGIIFLIAVPIYLYSYLKRSDEPTNLVAKDGDDGVRTPKKVVMVMIAGLLGSALLVAVSSAVLVATVQVAAKRLGMSEAVISATIVALGTSLPELSTVIVSVKKGYGGLAFGNLLGASLMNIFLVLGTTITFSKTAIQVPMSFLQVILPLAIGIVTYMIVAIYNTKKRELTRLEGSLFIVIYLIYLLFNLVSA</sequence>
<keyword evidence="3 5" id="KW-1133">Transmembrane helix</keyword>
<keyword evidence="8" id="KW-1185">Reference proteome</keyword>
<feature type="transmembrane region" description="Helical" evidence="5">
    <location>
        <begin position="142"/>
        <end position="165"/>
    </location>
</feature>
<dbReference type="GO" id="GO:0008273">
    <property type="term" value="F:calcium, potassium:sodium antiporter activity"/>
    <property type="evidence" value="ECO:0007669"/>
    <property type="project" value="TreeGrafter"/>
</dbReference>
<protein>
    <submittedName>
        <fullName evidence="7">Sodium:calcium antiporter</fullName>
    </submittedName>
</protein>
<evidence type="ECO:0000259" key="6">
    <source>
        <dbReference type="Pfam" id="PF01699"/>
    </source>
</evidence>
<dbReference type="GO" id="GO:0005886">
    <property type="term" value="C:plasma membrane"/>
    <property type="evidence" value="ECO:0007669"/>
    <property type="project" value="TreeGrafter"/>
</dbReference>
<feature type="transmembrane region" description="Helical" evidence="5">
    <location>
        <begin position="7"/>
        <end position="26"/>
    </location>
</feature>
<feature type="domain" description="Sodium/calcium exchanger membrane region" evidence="6">
    <location>
        <begin position="109"/>
        <end position="253"/>
    </location>
</feature>
<dbReference type="PANTHER" id="PTHR10846:SF8">
    <property type="entry name" value="INNER MEMBRANE PROTEIN YRBG"/>
    <property type="match status" value="1"/>
</dbReference>
<gene>
    <name evidence="7" type="ORF">Hs20B_08380</name>
</gene>
<dbReference type="InterPro" id="IPR044880">
    <property type="entry name" value="NCX_ion-bd_dom_sf"/>
</dbReference>
<evidence type="ECO:0000256" key="4">
    <source>
        <dbReference type="ARBA" id="ARBA00023136"/>
    </source>
</evidence>
<dbReference type="Gene3D" id="1.20.1420.30">
    <property type="entry name" value="NCX, central ion-binding region"/>
    <property type="match status" value="2"/>
</dbReference>
<keyword evidence="4 5" id="KW-0472">Membrane</keyword>
<dbReference type="Proteomes" id="UP000475928">
    <property type="component" value="Unassembled WGS sequence"/>
</dbReference>
<reference evidence="7 8" key="1">
    <citation type="submission" date="2020-02" db="EMBL/GenBank/DDBJ databases">
        <title>Draft genome sequence of Lactococcus sp. Hs20B0-1.</title>
        <authorList>
            <person name="Noda S."/>
            <person name="Yuki M."/>
            <person name="Ohkuma M."/>
        </authorList>
    </citation>
    <scope>NUCLEOTIDE SEQUENCE [LARGE SCALE GENOMIC DNA]</scope>
    <source>
        <strain evidence="7 8">Hs20B0-1</strain>
    </source>
</reference>
<evidence type="ECO:0000256" key="3">
    <source>
        <dbReference type="ARBA" id="ARBA00022989"/>
    </source>
</evidence>
<accession>A0A6A0B4Z8</accession>
<dbReference type="PANTHER" id="PTHR10846">
    <property type="entry name" value="SODIUM/POTASSIUM/CALCIUM EXCHANGER"/>
    <property type="match status" value="1"/>
</dbReference>
<evidence type="ECO:0000256" key="1">
    <source>
        <dbReference type="ARBA" id="ARBA00004141"/>
    </source>
</evidence>